<dbReference type="eggNOG" id="ENOG5032Y1X">
    <property type="taxonomic scope" value="Bacteria"/>
</dbReference>
<reference evidence="1 2" key="1">
    <citation type="submission" date="2012-12" db="EMBL/GenBank/DDBJ databases">
        <title>Genome assembly of Fulvivirga imtechensis AK7.</title>
        <authorList>
            <person name="Nupur N."/>
            <person name="Khatri I."/>
            <person name="Kumar R."/>
            <person name="Subramanian S."/>
            <person name="Pinnaka A."/>
        </authorList>
    </citation>
    <scope>NUCLEOTIDE SEQUENCE [LARGE SCALE GENOMIC DNA]</scope>
    <source>
        <strain evidence="1 2">AK7</strain>
    </source>
</reference>
<keyword evidence="2" id="KW-1185">Reference proteome</keyword>
<dbReference type="InterPro" id="IPR045944">
    <property type="entry name" value="DUF6364"/>
</dbReference>
<gene>
    <name evidence="1" type="ORF">C900_03478</name>
</gene>
<dbReference type="AlphaFoldDB" id="L8JPD9"/>
<dbReference type="GO" id="GO:0006355">
    <property type="term" value="P:regulation of DNA-templated transcription"/>
    <property type="evidence" value="ECO:0007669"/>
    <property type="project" value="InterPro"/>
</dbReference>
<protein>
    <recommendedName>
        <fullName evidence="3">Antitoxin</fullName>
    </recommendedName>
</protein>
<dbReference type="InterPro" id="IPR010985">
    <property type="entry name" value="Ribbon_hlx_hlx"/>
</dbReference>
<dbReference type="STRING" id="1237149.C900_03478"/>
<dbReference type="OrthoDB" id="6198066at2"/>
<comment type="caution">
    <text evidence="1">The sequence shown here is derived from an EMBL/GenBank/DDBJ whole genome shotgun (WGS) entry which is preliminary data.</text>
</comment>
<organism evidence="1 2">
    <name type="scientific">Fulvivirga imtechensis AK7</name>
    <dbReference type="NCBI Taxonomy" id="1237149"/>
    <lineage>
        <taxon>Bacteria</taxon>
        <taxon>Pseudomonadati</taxon>
        <taxon>Bacteroidota</taxon>
        <taxon>Cytophagia</taxon>
        <taxon>Cytophagales</taxon>
        <taxon>Fulvivirgaceae</taxon>
        <taxon>Fulvivirga</taxon>
    </lineage>
</organism>
<dbReference type="Proteomes" id="UP000011135">
    <property type="component" value="Unassembled WGS sequence"/>
</dbReference>
<accession>L8JPD9</accession>
<evidence type="ECO:0008006" key="3">
    <source>
        <dbReference type="Google" id="ProtNLM"/>
    </source>
</evidence>
<dbReference type="SUPFAM" id="SSF47598">
    <property type="entry name" value="Ribbon-helix-helix"/>
    <property type="match status" value="1"/>
</dbReference>
<evidence type="ECO:0000313" key="1">
    <source>
        <dbReference type="EMBL" id="ELR70705.1"/>
    </source>
</evidence>
<sequence>MDSKLTLKLNQQIIDQAKKYAKENNTSLSKLIENYLQAVTSRKKKRSKISPLVESLTGVIKAENTDYKKDYTDYLSQKYS</sequence>
<name>L8JPD9_9BACT</name>
<dbReference type="PATRIC" id="fig|1237149.3.peg.3239"/>
<dbReference type="EMBL" id="AMZN01000050">
    <property type="protein sequence ID" value="ELR70705.1"/>
    <property type="molecule type" value="Genomic_DNA"/>
</dbReference>
<dbReference type="Pfam" id="PF19891">
    <property type="entry name" value="DUF6364"/>
    <property type="match status" value="1"/>
</dbReference>
<dbReference type="RefSeq" id="WP_009580846.1">
    <property type="nucleotide sequence ID" value="NZ_AMZN01000050.1"/>
</dbReference>
<evidence type="ECO:0000313" key="2">
    <source>
        <dbReference type="Proteomes" id="UP000011135"/>
    </source>
</evidence>
<proteinExistence type="predicted"/>